<dbReference type="Proteomes" id="UP000777438">
    <property type="component" value="Unassembled WGS sequence"/>
</dbReference>
<sequence>MTPNRQLSSLASTLKEFAFSKHESWSSHRTLFPNAQCKHVLYSISEPLGPHSVLSSITITTINTININTRNTHTPPTTLNESFQTIIMKTKTDPVSMFNLHRSATTYWEPREDGETWENWSLRNETVSHQAIWKWLATVPPEDEVSETKLRPASFTILKRNEELPEGVAQPAGAANKSSVCGSAGTSTATMQEEVKSTAAVQDPDAPPTQTSQRRRRGGGNRNIKDNKDNNDDETNGVADTNKNDYPAQGDGKQQGRRRRRAKGKGINKKKATGESAGNDEATNNAGATNNGQAMMANVVDTSGEAPGQPAGNPRGGQGRRRNRRRGNTRGRGQRDNFQSPSVTADTVNKTD</sequence>
<accession>A0A9P8VZZ6</accession>
<feature type="region of interest" description="Disordered" evidence="1">
    <location>
        <begin position="166"/>
        <end position="352"/>
    </location>
</feature>
<evidence type="ECO:0000313" key="2">
    <source>
        <dbReference type="EMBL" id="KAH6884101.1"/>
    </source>
</evidence>
<feature type="compositionally biased region" description="Basic residues" evidence="1">
    <location>
        <begin position="318"/>
        <end position="329"/>
    </location>
</feature>
<comment type="caution">
    <text evidence="2">The sequence shown here is derived from an EMBL/GenBank/DDBJ whole genome shotgun (WGS) entry which is preliminary data.</text>
</comment>
<evidence type="ECO:0000256" key="1">
    <source>
        <dbReference type="SAM" id="MobiDB-lite"/>
    </source>
</evidence>
<keyword evidence="3" id="KW-1185">Reference proteome</keyword>
<evidence type="ECO:0000313" key="3">
    <source>
        <dbReference type="Proteomes" id="UP000777438"/>
    </source>
</evidence>
<dbReference type="AlphaFoldDB" id="A0A9P8VZZ6"/>
<organism evidence="2 3">
    <name type="scientific">Thelonectria olida</name>
    <dbReference type="NCBI Taxonomy" id="1576542"/>
    <lineage>
        <taxon>Eukaryota</taxon>
        <taxon>Fungi</taxon>
        <taxon>Dikarya</taxon>
        <taxon>Ascomycota</taxon>
        <taxon>Pezizomycotina</taxon>
        <taxon>Sordariomycetes</taxon>
        <taxon>Hypocreomycetidae</taxon>
        <taxon>Hypocreales</taxon>
        <taxon>Nectriaceae</taxon>
        <taxon>Thelonectria</taxon>
    </lineage>
</organism>
<dbReference type="EMBL" id="JAGPYM010000021">
    <property type="protein sequence ID" value="KAH6884101.1"/>
    <property type="molecule type" value="Genomic_DNA"/>
</dbReference>
<gene>
    <name evidence="2" type="ORF">B0T10DRAFT_462982</name>
</gene>
<feature type="compositionally biased region" description="Low complexity" evidence="1">
    <location>
        <begin position="277"/>
        <end position="298"/>
    </location>
</feature>
<protein>
    <submittedName>
        <fullName evidence="2">Uncharacterized protein</fullName>
    </submittedName>
</protein>
<feature type="compositionally biased region" description="Polar residues" evidence="1">
    <location>
        <begin position="176"/>
        <end position="191"/>
    </location>
</feature>
<feature type="compositionally biased region" description="Basic residues" evidence="1">
    <location>
        <begin position="255"/>
        <end position="271"/>
    </location>
</feature>
<reference evidence="2 3" key="1">
    <citation type="journal article" date="2021" name="Nat. Commun.">
        <title>Genetic determinants of endophytism in the Arabidopsis root mycobiome.</title>
        <authorList>
            <person name="Mesny F."/>
            <person name="Miyauchi S."/>
            <person name="Thiergart T."/>
            <person name="Pickel B."/>
            <person name="Atanasova L."/>
            <person name="Karlsson M."/>
            <person name="Huettel B."/>
            <person name="Barry K.W."/>
            <person name="Haridas S."/>
            <person name="Chen C."/>
            <person name="Bauer D."/>
            <person name="Andreopoulos W."/>
            <person name="Pangilinan J."/>
            <person name="LaButti K."/>
            <person name="Riley R."/>
            <person name="Lipzen A."/>
            <person name="Clum A."/>
            <person name="Drula E."/>
            <person name="Henrissat B."/>
            <person name="Kohler A."/>
            <person name="Grigoriev I.V."/>
            <person name="Martin F.M."/>
            <person name="Hacquard S."/>
        </authorList>
    </citation>
    <scope>NUCLEOTIDE SEQUENCE [LARGE SCALE GENOMIC DNA]</scope>
    <source>
        <strain evidence="2 3">MPI-CAGE-CH-0241</strain>
    </source>
</reference>
<name>A0A9P8VZZ6_9HYPO</name>
<proteinExistence type="predicted"/>
<feature type="compositionally biased region" description="Polar residues" evidence="1">
    <location>
        <begin position="336"/>
        <end position="352"/>
    </location>
</feature>